<dbReference type="Proteomes" id="UP000306409">
    <property type="component" value="Chromosome"/>
</dbReference>
<evidence type="ECO:0000313" key="1">
    <source>
        <dbReference type="EMBL" id="QNU66550.1"/>
    </source>
</evidence>
<evidence type="ECO:0000313" key="2">
    <source>
        <dbReference type="Proteomes" id="UP000306409"/>
    </source>
</evidence>
<dbReference type="AlphaFoldDB" id="A0A4U7J628"/>
<protein>
    <submittedName>
        <fullName evidence="1">Uncharacterized protein</fullName>
    </submittedName>
</protein>
<dbReference type="OrthoDB" id="2085579at2"/>
<dbReference type="RefSeq" id="WP_137699166.1">
    <property type="nucleotide sequence ID" value="NZ_CP061336.1"/>
</dbReference>
<dbReference type="EMBL" id="CP061336">
    <property type="protein sequence ID" value="QNU66550.1"/>
    <property type="molecule type" value="Genomic_DNA"/>
</dbReference>
<reference evidence="1 2" key="1">
    <citation type="submission" date="2020-09" db="EMBL/GenBank/DDBJ databases">
        <title>Characterization and genome sequencing of Ruminiclostridium sp. nov. MA18.</title>
        <authorList>
            <person name="Rettenmaier R."/>
            <person name="Kowollik M.-L."/>
            <person name="Liebl W."/>
            <person name="Zverlov V."/>
        </authorList>
    </citation>
    <scope>NUCLEOTIDE SEQUENCE [LARGE SCALE GENOMIC DNA]</scope>
    <source>
        <strain evidence="1 2">MA18</strain>
    </source>
</reference>
<organism evidence="1 2">
    <name type="scientific">Ruminiclostridium herbifermentans</name>
    <dbReference type="NCBI Taxonomy" id="2488810"/>
    <lineage>
        <taxon>Bacteria</taxon>
        <taxon>Bacillati</taxon>
        <taxon>Bacillota</taxon>
        <taxon>Clostridia</taxon>
        <taxon>Eubacteriales</taxon>
        <taxon>Oscillospiraceae</taxon>
        <taxon>Ruminiclostridium</taxon>
    </lineage>
</organism>
<gene>
    <name evidence="1" type="ORF">EHE19_017110</name>
</gene>
<proteinExistence type="predicted"/>
<dbReference type="KEGG" id="rher:EHE19_017110"/>
<sequence length="70" mass="8061">MSGNASRKHKQYMLMLKRRKLFGNISPRDEFGKLDLVLYGASQGRIITSKSTYDQGRMIVKTKKRNLKAV</sequence>
<keyword evidence="2" id="KW-1185">Reference proteome</keyword>
<accession>A0A4U7J628</accession>
<name>A0A4U7J628_9FIRM</name>